<dbReference type="SMART" id="SM00347">
    <property type="entry name" value="HTH_MARR"/>
    <property type="match status" value="1"/>
</dbReference>
<evidence type="ECO:0000313" key="2">
    <source>
        <dbReference type="EMBL" id="MFC4203072.1"/>
    </source>
</evidence>
<dbReference type="Pfam" id="PF12802">
    <property type="entry name" value="MarR_2"/>
    <property type="match status" value="1"/>
</dbReference>
<dbReference type="PROSITE" id="PS50995">
    <property type="entry name" value="HTH_MARR_2"/>
    <property type="match status" value="1"/>
</dbReference>
<reference evidence="3" key="1">
    <citation type="journal article" date="2019" name="Int. J. Syst. Evol. Microbiol.">
        <title>The Global Catalogue of Microorganisms (GCM) 10K type strain sequencing project: providing services to taxonomists for standard genome sequencing and annotation.</title>
        <authorList>
            <consortium name="The Broad Institute Genomics Platform"/>
            <consortium name="The Broad Institute Genome Sequencing Center for Infectious Disease"/>
            <person name="Wu L."/>
            <person name="Ma J."/>
        </authorList>
    </citation>
    <scope>NUCLEOTIDE SEQUENCE [LARGE SCALE GENOMIC DNA]</scope>
    <source>
        <strain evidence="3">LMG 24813</strain>
    </source>
</reference>
<organism evidence="2 3">
    <name type="scientific">Candidimonas humi</name>
    <dbReference type="NCBI Taxonomy" id="683355"/>
    <lineage>
        <taxon>Bacteria</taxon>
        <taxon>Pseudomonadati</taxon>
        <taxon>Pseudomonadota</taxon>
        <taxon>Betaproteobacteria</taxon>
        <taxon>Burkholderiales</taxon>
        <taxon>Alcaligenaceae</taxon>
        <taxon>Candidimonas</taxon>
    </lineage>
</organism>
<proteinExistence type="predicted"/>
<dbReference type="InterPro" id="IPR000835">
    <property type="entry name" value="HTH_MarR-typ"/>
</dbReference>
<keyword evidence="3" id="KW-1185">Reference proteome</keyword>
<name>A0ABV8P426_9BURK</name>
<accession>A0ABV8P426</accession>
<dbReference type="RefSeq" id="WP_217966705.1">
    <property type="nucleotide sequence ID" value="NZ_JAHTBN010000019.1"/>
</dbReference>
<comment type="caution">
    <text evidence="2">The sequence shown here is derived from an EMBL/GenBank/DDBJ whole genome shotgun (WGS) entry which is preliminary data.</text>
</comment>
<dbReference type="InterPro" id="IPR039422">
    <property type="entry name" value="MarR/SlyA-like"/>
</dbReference>
<evidence type="ECO:0000313" key="3">
    <source>
        <dbReference type="Proteomes" id="UP001595848"/>
    </source>
</evidence>
<gene>
    <name evidence="2" type="ORF">ACFOY1_19145</name>
</gene>
<feature type="domain" description="HTH marR-type" evidence="1">
    <location>
        <begin position="1"/>
        <end position="150"/>
    </location>
</feature>
<dbReference type="PANTHER" id="PTHR33164">
    <property type="entry name" value="TRANSCRIPTIONAL REGULATOR, MARR FAMILY"/>
    <property type="match status" value="1"/>
</dbReference>
<evidence type="ECO:0000259" key="1">
    <source>
        <dbReference type="PROSITE" id="PS50995"/>
    </source>
</evidence>
<dbReference type="PANTHER" id="PTHR33164:SF43">
    <property type="entry name" value="HTH-TYPE TRANSCRIPTIONAL REPRESSOR YETL"/>
    <property type="match status" value="1"/>
</dbReference>
<sequence length="166" mass="18460">MNEELESEPAALVLGELFSFQVRRFNVLYTRASTLVYGRDFGLKLNEWRVLAAVMSHGEHPPSMGDLVQETGLDYGLASRLVGALVERGLALREPSSHDARARAVELTVEGRLLARRVLQVAVDRNARLTAVLEPGQLRVLNTMMEALIHNAELMLLEDQALRSGR</sequence>
<dbReference type="Proteomes" id="UP001595848">
    <property type="component" value="Unassembled WGS sequence"/>
</dbReference>
<dbReference type="EMBL" id="JBHSBV010000008">
    <property type="protein sequence ID" value="MFC4203072.1"/>
    <property type="molecule type" value="Genomic_DNA"/>
</dbReference>
<protein>
    <submittedName>
        <fullName evidence="2">MarR family winged helix-turn-helix transcriptional regulator</fullName>
    </submittedName>
</protein>